<dbReference type="EMBL" id="BMVF01000011">
    <property type="protein sequence ID" value="GHD91812.1"/>
    <property type="molecule type" value="Genomic_DNA"/>
</dbReference>
<dbReference type="AlphaFoldDB" id="A0A918Y6T9"/>
<gene>
    <name evidence="1" type="ORF">GCM10010508_42060</name>
</gene>
<dbReference type="Proteomes" id="UP000608955">
    <property type="component" value="Unassembled WGS sequence"/>
</dbReference>
<reference evidence="1" key="1">
    <citation type="journal article" date="2014" name="Int. J. Syst. Evol. Microbiol.">
        <title>Complete genome sequence of Corynebacterium casei LMG S-19264T (=DSM 44701T), isolated from a smear-ripened cheese.</title>
        <authorList>
            <consortium name="US DOE Joint Genome Institute (JGI-PGF)"/>
            <person name="Walter F."/>
            <person name="Albersmeier A."/>
            <person name="Kalinowski J."/>
            <person name="Ruckert C."/>
        </authorList>
    </citation>
    <scope>NUCLEOTIDE SEQUENCE</scope>
    <source>
        <strain evidence="1">JCM 4654</strain>
    </source>
</reference>
<dbReference type="RefSeq" id="WP_229865447.1">
    <property type="nucleotide sequence ID" value="NZ_BMVF01000011.1"/>
</dbReference>
<evidence type="ECO:0008006" key="3">
    <source>
        <dbReference type="Google" id="ProtNLM"/>
    </source>
</evidence>
<sequence>MQAAEWDHRLAVRADDKNLIGRSGAVLLRKVVDRVGLAIALSAVLPKGTGPGRRDRGMALARLVRAIVLGATNVLQAEQLQYHWRPVFPRPVSDSTLAVIDAPVAARVERAAHPRSLIDGPVPAPCISRPVEFPPVRSQSAGCS</sequence>
<name>A0A918Y6T9_9ACTN</name>
<keyword evidence="2" id="KW-1185">Reference proteome</keyword>
<comment type="caution">
    <text evidence="1">The sequence shown here is derived from an EMBL/GenBank/DDBJ whole genome shotgun (WGS) entry which is preliminary data.</text>
</comment>
<reference evidence="1" key="2">
    <citation type="submission" date="2020-09" db="EMBL/GenBank/DDBJ databases">
        <authorList>
            <person name="Sun Q."/>
            <person name="Ohkuma M."/>
        </authorList>
    </citation>
    <scope>NUCLEOTIDE SEQUENCE</scope>
    <source>
        <strain evidence="1">JCM 4654</strain>
    </source>
</reference>
<organism evidence="1 2">
    <name type="scientific">Streptomyces naganishii JCM 4654</name>
    <dbReference type="NCBI Taxonomy" id="1306179"/>
    <lineage>
        <taxon>Bacteria</taxon>
        <taxon>Bacillati</taxon>
        <taxon>Actinomycetota</taxon>
        <taxon>Actinomycetes</taxon>
        <taxon>Kitasatosporales</taxon>
        <taxon>Streptomycetaceae</taxon>
        <taxon>Streptomyces</taxon>
    </lineage>
</organism>
<proteinExistence type="predicted"/>
<protein>
    <recommendedName>
        <fullName evidence="3">Transposase DDE domain-containing protein</fullName>
    </recommendedName>
</protein>
<evidence type="ECO:0000313" key="1">
    <source>
        <dbReference type="EMBL" id="GHD91812.1"/>
    </source>
</evidence>
<accession>A0A918Y6T9</accession>
<evidence type="ECO:0000313" key="2">
    <source>
        <dbReference type="Proteomes" id="UP000608955"/>
    </source>
</evidence>